<dbReference type="Proteomes" id="UP000245125">
    <property type="component" value="Unassembled WGS sequence"/>
</dbReference>
<keyword evidence="5 13" id="KW-0963">Cytoplasm</keyword>
<dbReference type="Gene3D" id="3.30.470.20">
    <property type="entry name" value="ATP-grasp fold, B domain"/>
    <property type="match status" value="1"/>
</dbReference>
<evidence type="ECO:0000256" key="4">
    <source>
        <dbReference type="ARBA" id="ARBA00012216"/>
    </source>
</evidence>
<feature type="active site" evidence="14">
    <location>
        <position position="281"/>
    </location>
</feature>
<dbReference type="InterPro" id="IPR013815">
    <property type="entry name" value="ATP_grasp_subdomain_1"/>
</dbReference>
<dbReference type="HAMAP" id="MF_00047">
    <property type="entry name" value="Dala_Dala_lig"/>
    <property type="match status" value="1"/>
</dbReference>
<evidence type="ECO:0000256" key="16">
    <source>
        <dbReference type="PROSITE-ProRule" id="PRU00409"/>
    </source>
</evidence>
<dbReference type="PANTHER" id="PTHR23132">
    <property type="entry name" value="D-ALANINE--D-ALANINE LIGASE"/>
    <property type="match status" value="1"/>
</dbReference>
<keyword evidence="15" id="KW-0460">Magnesium</keyword>
<dbReference type="SUPFAM" id="SSF52440">
    <property type="entry name" value="PreATP-grasp domain"/>
    <property type="match status" value="1"/>
</dbReference>
<evidence type="ECO:0000256" key="10">
    <source>
        <dbReference type="ARBA" id="ARBA00022984"/>
    </source>
</evidence>
<dbReference type="GO" id="GO:0005737">
    <property type="term" value="C:cytoplasm"/>
    <property type="evidence" value="ECO:0007669"/>
    <property type="project" value="UniProtKB-SubCell"/>
</dbReference>
<proteinExistence type="inferred from homology"/>
<name>A0A2U3QL99_9BACT</name>
<comment type="subcellular location">
    <subcellularLocation>
        <location evidence="2 13">Cytoplasm</location>
    </subcellularLocation>
</comment>
<comment type="cofactor">
    <cofactor evidence="15">
        <name>Mg(2+)</name>
        <dbReference type="ChEBI" id="CHEBI:18420"/>
    </cofactor>
    <cofactor evidence="15">
        <name>Mn(2+)</name>
        <dbReference type="ChEBI" id="CHEBI:29035"/>
    </cofactor>
    <text evidence="15">Binds 2 magnesium or manganese ions per subunit.</text>
</comment>
<comment type="similarity">
    <text evidence="3 13">Belongs to the D-alanine--D-alanine ligase family.</text>
</comment>
<dbReference type="GO" id="GO:0071555">
    <property type="term" value="P:cell wall organization"/>
    <property type="evidence" value="ECO:0007669"/>
    <property type="project" value="UniProtKB-KW"/>
</dbReference>
<evidence type="ECO:0000256" key="14">
    <source>
        <dbReference type="PIRSR" id="PIRSR039102-1"/>
    </source>
</evidence>
<dbReference type="PROSITE" id="PS50975">
    <property type="entry name" value="ATP_GRASP"/>
    <property type="match status" value="1"/>
</dbReference>
<evidence type="ECO:0000256" key="3">
    <source>
        <dbReference type="ARBA" id="ARBA00010871"/>
    </source>
</evidence>
<evidence type="ECO:0000313" key="18">
    <source>
        <dbReference type="EMBL" id="SPQ02172.1"/>
    </source>
</evidence>
<dbReference type="PROSITE" id="PS00844">
    <property type="entry name" value="DALA_DALA_LIGASE_2"/>
    <property type="match status" value="1"/>
</dbReference>
<evidence type="ECO:0000256" key="12">
    <source>
        <dbReference type="ARBA" id="ARBA00047614"/>
    </source>
</evidence>
<dbReference type="SUPFAM" id="SSF56059">
    <property type="entry name" value="Glutathione synthetase ATP-binding domain-like"/>
    <property type="match status" value="1"/>
</dbReference>
<keyword evidence="6 13" id="KW-0436">Ligase</keyword>
<dbReference type="EC" id="6.3.2.4" evidence="4 13"/>
<dbReference type="InterPro" id="IPR011095">
    <property type="entry name" value="Dala_Dala_lig_C"/>
</dbReference>
<reference evidence="19" key="1">
    <citation type="submission" date="2018-03" db="EMBL/GenBank/DDBJ databases">
        <authorList>
            <person name="Zecchin S."/>
        </authorList>
    </citation>
    <scope>NUCLEOTIDE SEQUENCE [LARGE SCALE GENOMIC DNA]</scope>
</reference>
<feature type="domain" description="ATP-grasp" evidence="17">
    <location>
        <begin position="107"/>
        <end position="303"/>
    </location>
</feature>
<evidence type="ECO:0000256" key="8">
    <source>
        <dbReference type="ARBA" id="ARBA00022840"/>
    </source>
</evidence>
<dbReference type="PROSITE" id="PS00843">
    <property type="entry name" value="DALA_DALA_LIGASE_1"/>
    <property type="match status" value="1"/>
</dbReference>
<comment type="catalytic activity">
    <reaction evidence="12 13">
        <text>2 D-alanine + ATP = D-alanyl-D-alanine + ADP + phosphate + H(+)</text>
        <dbReference type="Rhea" id="RHEA:11224"/>
        <dbReference type="ChEBI" id="CHEBI:15378"/>
        <dbReference type="ChEBI" id="CHEBI:30616"/>
        <dbReference type="ChEBI" id="CHEBI:43474"/>
        <dbReference type="ChEBI" id="CHEBI:57416"/>
        <dbReference type="ChEBI" id="CHEBI:57822"/>
        <dbReference type="ChEBI" id="CHEBI:456216"/>
        <dbReference type="EC" id="6.3.2.4"/>
    </reaction>
</comment>
<dbReference type="Gene3D" id="3.30.1490.20">
    <property type="entry name" value="ATP-grasp fold, A domain"/>
    <property type="match status" value="1"/>
</dbReference>
<feature type="active site" evidence="14">
    <location>
        <position position="21"/>
    </location>
</feature>
<dbReference type="PIRSF" id="PIRSF039102">
    <property type="entry name" value="Ddl/VanB"/>
    <property type="match status" value="1"/>
</dbReference>
<dbReference type="EMBL" id="OUUY01000148">
    <property type="protein sequence ID" value="SPQ02172.1"/>
    <property type="molecule type" value="Genomic_DNA"/>
</dbReference>
<gene>
    <name evidence="18" type="primary">ddlB</name>
    <name evidence="13" type="synonym">ddl</name>
    <name evidence="18" type="ORF">NBG4_960007</name>
</gene>
<keyword evidence="15" id="KW-0479">Metal-binding</keyword>
<feature type="binding site" evidence="15">
    <location>
        <position position="272"/>
    </location>
    <ligand>
        <name>Mg(2+)</name>
        <dbReference type="ChEBI" id="CHEBI:18420"/>
        <label>2</label>
    </ligand>
</feature>
<evidence type="ECO:0000256" key="6">
    <source>
        <dbReference type="ARBA" id="ARBA00022598"/>
    </source>
</evidence>
<evidence type="ECO:0000256" key="5">
    <source>
        <dbReference type="ARBA" id="ARBA00022490"/>
    </source>
</evidence>
<evidence type="ECO:0000256" key="7">
    <source>
        <dbReference type="ARBA" id="ARBA00022741"/>
    </source>
</evidence>
<keyword evidence="19" id="KW-1185">Reference proteome</keyword>
<dbReference type="NCBIfam" id="TIGR01205">
    <property type="entry name" value="D_ala_D_alaTIGR"/>
    <property type="match status" value="1"/>
</dbReference>
<dbReference type="Gene3D" id="3.40.50.20">
    <property type="match status" value="1"/>
</dbReference>
<evidence type="ECO:0000256" key="11">
    <source>
        <dbReference type="ARBA" id="ARBA00023316"/>
    </source>
</evidence>
<dbReference type="Pfam" id="PF07478">
    <property type="entry name" value="Dala_Dala_lig_C"/>
    <property type="match status" value="1"/>
</dbReference>
<comment type="function">
    <text evidence="13">Cell wall formation.</text>
</comment>
<keyword evidence="7 16" id="KW-0547">Nucleotide-binding</keyword>
<dbReference type="UniPathway" id="UPA00219"/>
<keyword evidence="9 13" id="KW-0133">Cell shape</keyword>
<keyword evidence="8 16" id="KW-0067">ATP-binding</keyword>
<evidence type="ECO:0000256" key="15">
    <source>
        <dbReference type="PIRSR" id="PIRSR039102-3"/>
    </source>
</evidence>
<evidence type="ECO:0000259" key="17">
    <source>
        <dbReference type="PROSITE" id="PS50975"/>
    </source>
</evidence>
<comment type="pathway">
    <text evidence="13">Cell wall biogenesis; peptidoglycan biosynthesis.</text>
</comment>
<protein>
    <recommendedName>
        <fullName evidence="4 13">D-alanine--D-alanine ligase</fullName>
        <ecNumber evidence="4 13">6.3.2.4</ecNumber>
    </recommendedName>
    <alternativeName>
        <fullName evidence="13">D-Ala-D-Ala ligase</fullName>
    </alternativeName>
    <alternativeName>
        <fullName evidence="13">D-alanylalanine synthetase</fullName>
    </alternativeName>
</protein>
<feature type="binding site" evidence="15">
    <location>
        <position position="270"/>
    </location>
    <ligand>
        <name>Mg(2+)</name>
        <dbReference type="ChEBI" id="CHEBI:18420"/>
        <label>2</label>
    </ligand>
</feature>
<evidence type="ECO:0000256" key="1">
    <source>
        <dbReference type="ARBA" id="ARBA00001936"/>
    </source>
</evidence>
<comment type="cofactor">
    <cofactor evidence="1">
        <name>Mn(2+)</name>
        <dbReference type="ChEBI" id="CHEBI:29035"/>
    </cofactor>
</comment>
<feature type="active site" evidence="14">
    <location>
        <position position="150"/>
    </location>
</feature>
<dbReference type="OrthoDB" id="9813261at2"/>
<dbReference type="InterPro" id="IPR011127">
    <property type="entry name" value="Dala_Dala_lig_N"/>
</dbReference>
<keyword evidence="11 13" id="KW-0961">Cell wall biogenesis/degradation</keyword>
<dbReference type="Pfam" id="PF01820">
    <property type="entry name" value="Dala_Dala_lig_N"/>
    <property type="match status" value="2"/>
</dbReference>
<keyword evidence="10 13" id="KW-0573">Peptidoglycan synthesis</keyword>
<dbReference type="GO" id="GO:0008360">
    <property type="term" value="P:regulation of cell shape"/>
    <property type="evidence" value="ECO:0007669"/>
    <property type="project" value="UniProtKB-KW"/>
</dbReference>
<organism evidence="18 19">
    <name type="scientific">Candidatus Sulfobium mesophilum</name>
    <dbReference type="NCBI Taxonomy" id="2016548"/>
    <lineage>
        <taxon>Bacteria</taxon>
        <taxon>Pseudomonadati</taxon>
        <taxon>Nitrospirota</taxon>
        <taxon>Nitrospiria</taxon>
        <taxon>Nitrospirales</taxon>
        <taxon>Nitrospiraceae</taxon>
        <taxon>Candidatus Sulfobium</taxon>
    </lineage>
</organism>
<evidence type="ECO:0000256" key="2">
    <source>
        <dbReference type="ARBA" id="ARBA00004496"/>
    </source>
</evidence>
<dbReference type="InterPro" id="IPR016185">
    <property type="entry name" value="PreATP-grasp_dom_sf"/>
</dbReference>
<feature type="binding site" evidence="15">
    <location>
        <position position="257"/>
    </location>
    <ligand>
        <name>Mg(2+)</name>
        <dbReference type="ChEBI" id="CHEBI:18420"/>
        <label>1</label>
    </ligand>
</feature>
<sequence length="308" mass="33243">MTKKVLKKKKIGVLLGGDSSEREVSLKSGMAVYKALRAKKYNVVAIDAARDLCRLLKKERVDIAFIVLHGGHGENGAVQGLLEVMKIPYTGSGVLASALAMDKEASKKIFLYNGIPVPAFSIIRSDDAMKNKSAIRFPLPWVVKPAAEGSSVGVEIVKDERSFSKALKKALSYGRRVVVEQYIKGKEVQIGILNDKVLGGVEVRPSLEFYNYEAKYTAGLTEYILPPQLSQKTYSKAKKAALSAHRALGCSGATRVDLIIDNKGNPFVLEVNTIPGMTETSLLPKIAQSAGYDFAGLLEEIVGGIVAG</sequence>
<dbReference type="NCBIfam" id="NF002378">
    <property type="entry name" value="PRK01372.1"/>
    <property type="match status" value="1"/>
</dbReference>
<evidence type="ECO:0000256" key="13">
    <source>
        <dbReference type="HAMAP-Rule" id="MF_00047"/>
    </source>
</evidence>
<dbReference type="AlphaFoldDB" id="A0A2U3QL99"/>
<evidence type="ECO:0000313" key="19">
    <source>
        <dbReference type="Proteomes" id="UP000245125"/>
    </source>
</evidence>
<dbReference type="GO" id="GO:0008716">
    <property type="term" value="F:D-alanine-D-alanine ligase activity"/>
    <property type="evidence" value="ECO:0007669"/>
    <property type="project" value="UniProtKB-UniRule"/>
</dbReference>
<feature type="binding site" evidence="15">
    <location>
        <position position="270"/>
    </location>
    <ligand>
        <name>Mg(2+)</name>
        <dbReference type="ChEBI" id="CHEBI:18420"/>
        <label>1</label>
    </ligand>
</feature>
<dbReference type="PANTHER" id="PTHR23132:SF23">
    <property type="entry name" value="D-ALANINE--D-ALANINE LIGASE B"/>
    <property type="match status" value="1"/>
</dbReference>
<evidence type="ECO:0000256" key="9">
    <source>
        <dbReference type="ARBA" id="ARBA00022960"/>
    </source>
</evidence>
<dbReference type="InterPro" id="IPR011761">
    <property type="entry name" value="ATP-grasp"/>
</dbReference>
<dbReference type="InterPro" id="IPR005905">
    <property type="entry name" value="D_ala_D_ala"/>
</dbReference>
<keyword evidence="15" id="KW-0464">Manganese</keyword>
<dbReference type="GO" id="GO:0005524">
    <property type="term" value="F:ATP binding"/>
    <property type="evidence" value="ECO:0007669"/>
    <property type="project" value="UniProtKB-UniRule"/>
</dbReference>
<accession>A0A2U3QL99</accession>
<dbReference type="InterPro" id="IPR000291">
    <property type="entry name" value="D-Ala_lig_Van_CS"/>
</dbReference>
<dbReference type="GO" id="GO:0009252">
    <property type="term" value="P:peptidoglycan biosynthetic process"/>
    <property type="evidence" value="ECO:0007669"/>
    <property type="project" value="UniProtKB-UniRule"/>
</dbReference>
<dbReference type="GO" id="GO:0046872">
    <property type="term" value="F:metal ion binding"/>
    <property type="evidence" value="ECO:0007669"/>
    <property type="project" value="UniProtKB-KW"/>
</dbReference>